<dbReference type="Pfam" id="PF00440">
    <property type="entry name" value="TetR_N"/>
    <property type="match status" value="1"/>
</dbReference>
<keyword evidence="7" id="KW-1185">Reference proteome</keyword>
<protein>
    <submittedName>
        <fullName evidence="6">TetR/AcrR family transcriptional regulator</fullName>
    </submittedName>
</protein>
<feature type="domain" description="HTH tetR-type" evidence="5">
    <location>
        <begin position="43"/>
        <end position="103"/>
    </location>
</feature>
<dbReference type="InterPro" id="IPR050109">
    <property type="entry name" value="HTH-type_TetR-like_transc_reg"/>
</dbReference>
<dbReference type="PANTHER" id="PTHR30055:SF238">
    <property type="entry name" value="MYCOFACTOCIN BIOSYNTHESIS TRANSCRIPTIONAL REGULATOR MFTR-RELATED"/>
    <property type="match status" value="1"/>
</dbReference>
<evidence type="ECO:0000256" key="2">
    <source>
        <dbReference type="ARBA" id="ARBA00023125"/>
    </source>
</evidence>
<dbReference type="InterPro" id="IPR001647">
    <property type="entry name" value="HTH_TetR"/>
</dbReference>
<dbReference type="InterPro" id="IPR009057">
    <property type="entry name" value="Homeodomain-like_sf"/>
</dbReference>
<dbReference type="SUPFAM" id="SSF46689">
    <property type="entry name" value="Homeodomain-like"/>
    <property type="match status" value="1"/>
</dbReference>
<name>A0ABY5PJJ4_9ACTN</name>
<keyword evidence="1" id="KW-0805">Transcription regulation</keyword>
<dbReference type="PROSITE" id="PS50977">
    <property type="entry name" value="HTH_TETR_2"/>
    <property type="match status" value="1"/>
</dbReference>
<dbReference type="Gene3D" id="1.10.357.10">
    <property type="entry name" value="Tetracycline Repressor, domain 2"/>
    <property type="match status" value="1"/>
</dbReference>
<evidence type="ECO:0000259" key="5">
    <source>
        <dbReference type="PROSITE" id="PS50977"/>
    </source>
</evidence>
<sequence length="231" mass="25635">MTAEHEYEIDGPLIEEVFRLTATEERATLPRHRHNLTRSQVETAQRARIIVATAEVVNELGYAAASSKAIIERAGVSSKTFYALFGDKESAFFATFSLLDGLVVGVIRDAPSVEDPRRQADEAIRAFLEQIAAIPLFTRLRVVEGPAAGHRALERQRAIYREFARSIRRLMIAAVERDPTIRVPSEDVLLMFVGGVGELVLAHILEHGTASLPDLTPTVYEMLDLLAYPPE</sequence>
<dbReference type="PANTHER" id="PTHR30055">
    <property type="entry name" value="HTH-TYPE TRANSCRIPTIONAL REGULATOR RUTR"/>
    <property type="match status" value="1"/>
</dbReference>
<gene>
    <name evidence="6" type="ORF">LRS13_04830</name>
</gene>
<evidence type="ECO:0000313" key="7">
    <source>
        <dbReference type="Proteomes" id="UP001058860"/>
    </source>
</evidence>
<dbReference type="Proteomes" id="UP001058860">
    <property type="component" value="Chromosome"/>
</dbReference>
<evidence type="ECO:0000256" key="4">
    <source>
        <dbReference type="PROSITE-ProRule" id="PRU00335"/>
    </source>
</evidence>
<feature type="DNA-binding region" description="H-T-H motif" evidence="4">
    <location>
        <begin position="66"/>
        <end position="85"/>
    </location>
</feature>
<accession>A0ABY5PJJ4</accession>
<organism evidence="6 7">
    <name type="scientific">Svornostia abyssi</name>
    <dbReference type="NCBI Taxonomy" id="2898438"/>
    <lineage>
        <taxon>Bacteria</taxon>
        <taxon>Bacillati</taxon>
        <taxon>Actinomycetota</taxon>
        <taxon>Thermoleophilia</taxon>
        <taxon>Solirubrobacterales</taxon>
        <taxon>Baekduiaceae</taxon>
        <taxon>Svornostia</taxon>
    </lineage>
</organism>
<reference evidence="7" key="1">
    <citation type="submission" date="2021-11" db="EMBL/GenBank/DDBJ databases">
        <title>Cultivation dependent microbiological survey of springs from the worlds oldest radium mine currently devoted to the extraction of radon-saturated water.</title>
        <authorList>
            <person name="Kapinusova G."/>
            <person name="Smrhova T."/>
            <person name="Strejcek M."/>
            <person name="Suman J."/>
            <person name="Jani K."/>
            <person name="Pajer P."/>
            <person name="Uhlik O."/>
        </authorList>
    </citation>
    <scope>NUCLEOTIDE SEQUENCE [LARGE SCALE GENOMIC DNA]</scope>
    <source>
        <strain evidence="7">J379</strain>
    </source>
</reference>
<keyword evidence="3" id="KW-0804">Transcription</keyword>
<proteinExistence type="predicted"/>
<evidence type="ECO:0000256" key="3">
    <source>
        <dbReference type="ARBA" id="ARBA00023163"/>
    </source>
</evidence>
<keyword evidence="2 4" id="KW-0238">DNA-binding</keyword>
<evidence type="ECO:0000313" key="6">
    <source>
        <dbReference type="EMBL" id="UUY04859.1"/>
    </source>
</evidence>
<dbReference type="EMBL" id="CP088295">
    <property type="protein sequence ID" value="UUY04859.1"/>
    <property type="molecule type" value="Genomic_DNA"/>
</dbReference>
<evidence type="ECO:0000256" key="1">
    <source>
        <dbReference type="ARBA" id="ARBA00023015"/>
    </source>
</evidence>
<dbReference type="RefSeq" id="WP_353865339.1">
    <property type="nucleotide sequence ID" value="NZ_CP088295.1"/>
</dbReference>